<evidence type="ECO:0000256" key="1">
    <source>
        <dbReference type="SAM" id="MobiDB-lite"/>
    </source>
</evidence>
<protein>
    <submittedName>
        <fullName evidence="3">Gag/pol protein</fullName>
    </submittedName>
</protein>
<evidence type="ECO:0000313" key="3">
    <source>
        <dbReference type="EMBL" id="TYK14089.1"/>
    </source>
</evidence>
<dbReference type="EMBL" id="SSTE01013251">
    <property type="protein sequence ID" value="KAA0047414.1"/>
    <property type="molecule type" value="Genomic_DNA"/>
</dbReference>
<evidence type="ECO:0000313" key="5">
    <source>
        <dbReference type="Proteomes" id="UP000321947"/>
    </source>
</evidence>
<evidence type="ECO:0000313" key="4">
    <source>
        <dbReference type="Proteomes" id="UP000321393"/>
    </source>
</evidence>
<accession>A0A5D3CV18</accession>
<organism evidence="3 5">
    <name type="scientific">Cucumis melo var. makuwa</name>
    <name type="common">Oriental melon</name>
    <dbReference type="NCBI Taxonomy" id="1194695"/>
    <lineage>
        <taxon>Eukaryota</taxon>
        <taxon>Viridiplantae</taxon>
        <taxon>Streptophyta</taxon>
        <taxon>Embryophyta</taxon>
        <taxon>Tracheophyta</taxon>
        <taxon>Spermatophyta</taxon>
        <taxon>Magnoliopsida</taxon>
        <taxon>eudicotyledons</taxon>
        <taxon>Gunneridae</taxon>
        <taxon>Pentapetalae</taxon>
        <taxon>rosids</taxon>
        <taxon>fabids</taxon>
        <taxon>Cucurbitales</taxon>
        <taxon>Cucurbitaceae</taxon>
        <taxon>Benincaseae</taxon>
        <taxon>Cucumis</taxon>
    </lineage>
</organism>
<dbReference type="EMBL" id="SSTD01009625">
    <property type="protein sequence ID" value="TYK14089.1"/>
    <property type="molecule type" value="Genomic_DNA"/>
</dbReference>
<evidence type="ECO:0000313" key="2">
    <source>
        <dbReference type="EMBL" id="KAA0047414.1"/>
    </source>
</evidence>
<dbReference type="AlphaFoldDB" id="A0A5D3CV18"/>
<dbReference type="InterPro" id="IPR036397">
    <property type="entry name" value="RNaseH_sf"/>
</dbReference>
<dbReference type="CDD" id="cd09272">
    <property type="entry name" value="RNase_HI_RT_Ty1"/>
    <property type="match status" value="1"/>
</dbReference>
<dbReference type="OrthoDB" id="1721964at2759"/>
<dbReference type="Proteomes" id="UP000321947">
    <property type="component" value="Unassembled WGS sequence"/>
</dbReference>
<proteinExistence type="predicted"/>
<feature type="region of interest" description="Disordered" evidence="1">
    <location>
        <begin position="162"/>
        <end position="188"/>
    </location>
</feature>
<dbReference type="GO" id="GO:0003676">
    <property type="term" value="F:nucleic acid binding"/>
    <property type="evidence" value="ECO:0007669"/>
    <property type="project" value="InterPro"/>
</dbReference>
<reference evidence="4 5" key="1">
    <citation type="submission" date="2019-08" db="EMBL/GenBank/DDBJ databases">
        <title>Draft genome sequences of two oriental melons (Cucumis melo L. var makuwa).</title>
        <authorList>
            <person name="Kwon S.-Y."/>
        </authorList>
    </citation>
    <scope>NUCLEOTIDE SEQUENCE [LARGE SCALE GENOMIC DNA]</scope>
    <source>
        <strain evidence="5">cv. Chang Bougi</strain>
        <strain evidence="4">cv. SW 3</strain>
        <tissue evidence="3">Leaf</tissue>
    </source>
</reference>
<dbReference type="Gene3D" id="3.30.420.10">
    <property type="entry name" value="Ribonuclease H-like superfamily/Ribonuclease H"/>
    <property type="match status" value="1"/>
</dbReference>
<comment type="caution">
    <text evidence="3">The sequence shown here is derived from an EMBL/GenBank/DDBJ whole genome shotgun (WGS) entry which is preliminary data.</text>
</comment>
<dbReference type="PANTHER" id="PTHR11439:SF496">
    <property type="entry name" value="RNA-DIRECTED DNA POLYMERASE"/>
    <property type="match status" value="1"/>
</dbReference>
<dbReference type="PANTHER" id="PTHR11439">
    <property type="entry name" value="GAG-POL-RELATED RETROTRANSPOSON"/>
    <property type="match status" value="1"/>
</dbReference>
<gene>
    <name evidence="3" type="ORF">E5676_scaffold363G00790</name>
    <name evidence="2" type="ORF">E6C27_scaffold754G00810</name>
</gene>
<name>A0A5D3CV18_CUCMM</name>
<feature type="compositionally biased region" description="Polar residues" evidence="1">
    <location>
        <begin position="162"/>
        <end position="180"/>
    </location>
</feature>
<dbReference type="Proteomes" id="UP000321393">
    <property type="component" value="Unassembled WGS sequence"/>
</dbReference>
<sequence length="599" mass="68641">MLAQCQKPLRIHFSKGNRLSSRTFGVRHKKVRGRMPRTQFFHRGGRETSLLEEEQRSNSERSKRWPMLFQLVAKARPVSETTKNAVHGRKQAKLKDFWSSTSSFKTHTPRTSVYIPGIVPHPFFQSIGREASSLERKLRCNPEQSKKWPMLFQRVANTRSLSRTTENAFQQGKRLSSRTSGFRHKKREASSLERELRCNPERSKRWPMLFHRVVNALQASELIGSGTKLKGNGLSSMTSGVRPRKVRARMLRTQFFNHGVKDHPTPDSLFCVLLVKSTSSFRTHTSRTLVYIPGIVPHPFSQSKGWEASLLEGELRNVRARMPWTQIFHRGKLLRKRFSEGKRLNLRTSGLRPRKVRARMPRTQFFHRGLPDSFWGYALETAIYILNNVPSKSVSETPYELWKKRKAQIVIPGNGIKDPFTYKHAINDVDCDQWVKAMDLEMESIYGIHLSKEQCPKTPQEVEDMSNIPYASAVGNLIRTKDYMLVYGSKDMILTGYTDSDFQSDKDARKSTSGSIFTLNGGAVVWRSIKQSRIADSTMEAEYVAACEAAKEAVWLKKFLIDLEIVPNMHLPITLYCDNSGAVANSREPRSHTQGKHNE</sequence>